<dbReference type="InterPro" id="IPR010640">
    <property type="entry name" value="Low_temperature_requirement_A"/>
</dbReference>
<dbReference type="Proteomes" id="UP000268652">
    <property type="component" value="Unassembled WGS sequence"/>
</dbReference>
<gene>
    <name evidence="3" type="ORF">D7318_14970</name>
    <name evidence="2" type="ORF">D7319_13585</name>
</gene>
<feature type="transmembrane region" description="Helical" evidence="1">
    <location>
        <begin position="137"/>
        <end position="157"/>
    </location>
</feature>
<reference evidence="4 5" key="1">
    <citation type="submission" date="2018-09" db="EMBL/GenBank/DDBJ databases">
        <title>Streptomyces sp. nov. DS1-2, an endophytic actinomycete isolated from roots of Dendrobium scabrilingue.</title>
        <authorList>
            <person name="Kuncharoen N."/>
            <person name="Kudo T."/>
            <person name="Ohkuma M."/>
            <person name="Yuki M."/>
            <person name="Tanasupawat S."/>
        </authorList>
    </citation>
    <scope>NUCLEOTIDE SEQUENCE [LARGE SCALE GENOMIC DNA]</scope>
    <source>
        <strain evidence="2 5">AZ1-7</strain>
        <strain evidence="3 4">DS1-2</strain>
    </source>
</reference>
<feature type="transmembrane region" description="Helical" evidence="1">
    <location>
        <begin position="340"/>
        <end position="370"/>
    </location>
</feature>
<keyword evidence="1" id="KW-1133">Transmembrane helix</keyword>
<keyword evidence="1" id="KW-0472">Membrane</keyword>
<feature type="transmembrane region" description="Helical" evidence="1">
    <location>
        <begin position="300"/>
        <end position="320"/>
    </location>
</feature>
<accession>A0A3A9W8A5</accession>
<name>A0A3A9W8A5_9ACTN</name>
<keyword evidence="4" id="KW-1185">Reference proteome</keyword>
<evidence type="ECO:0000313" key="5">
    <source>
        <dbReference type="Proteomes" id="UP000275024"/>
    </source>
</evidence>
<dbReference type="EMBL" id="RBDY01000009">
    <property type="protein sequence ID" value="RKN22909.1"/>
    <property type="molecule type" value="Genomic_DNA"/>
</dbReference>
<feature type="transmembrane region" description="Helical" evidence="1">
    <location>
        <begin position="228"/>
        <end position="248"/>
    </location>
</feature>
<evidence type="ECO:0000313" key="2">
    <source>
        <dbReference type="EMBL" id="RKN09100.1"/>
    </source>
</evidence>
<feature type="transmembrane region" description="Helical" evidence="1">
    <location>
        <begin position="78"/>
        <end position="97"/>
    </location>
</feature>
<protein>
    <submittedName>
        <fullName evidence="2">Low temperature requirement protein A</fullName>
    </submittedName>
</protein>
<dbReference type="EMBL" id="RBDX01000009">
    <property type="protein sequence ID" value="RKN09100.1"/>
    <property type="molecule type" value="Genomic_DNA"/>
</dbReference>
<dbReference type="AlphaFoldDB" id="A0A3A9W8A5"/>
<evidence type="ECO:0000256" key="1">
    <source>
        <dbReference type="SAM" id="Phobius"/>
    </source>
</evidence>
<evidence type="ECO:0000313" key="3">
    <source>
        <dbReference type="EMBL" id="RKN22909.1"/>
    </source>
</evidence>
<keyword evidence="1" id="KW-0812">Transmembrane</keyword>
<dbReference type="OrthoDB" id="7698234at2"/>
<dbReference type="PANTHER" id="PTHR36840">
    <property type="entry name" value="BLL5714 PROTEIN"/>
    <property type="match status" value="1"/>
</dbReference>
<dbReference type="Proteomes" id="UP000275024">
    <property type="component" value="Unassembled WGS sequence"/>
</dbReference>
<feature type="transmembrane region" description="Helical" evidence="1">
    <location>
        <begin position="268"/>
        <end position="288"/>
    </location>
</feature>
<dbReference type="PANTHER" id="PTHR36840:SF1">
    <property type="entry name" value="BLL5714 PROTEIN"/>
    <property type="match status" value="1"/>
</dbReference>
<evidence type="ECO:0000313" key="4">
    <source>
        <dbReference type="Proteomes" id="UP000268652"/>
    </source>
</evidence>
<organism evidence="2 5">
    <name type="scientific">Streptomyces radicis</name>
    <dbReference type="NCBI Taxonomy" id="1750517"/>
    <lineage>
        <taxon>Bacteria</taxon>
        <taxon>Bacillati</taxon>
        <taxon>Actinomycetota</taxon>
        <taxon>Actinomycetes</taxon>
        <taxon>Kitasatosporales</taxon>
        <taxon>Streptomycetaceae</taxon>
        <taxon>Streptomyces</taxon>
    </lineage>
</organism>
<proteinExistence type="predicted"/>
<dbReference type="Pfam" id="PF06772">
    <property type="entry name" value="LtrA"/>
    <property type="match status" value="1"/>
</dbReference>
<feature type="transmembrane region" description="Helical" evidence="1">
    <location>
        <begin position="51"/>
        <end position="72"/>
    </location>
</feature>
<sequence>MTPRDTTEENRSATPLELFFDLCFVVSVASVSAELHHALSGDHVSTAIPSYVAAFFAIWWAWMGFTWFASAYDTDDVPYRLAVLVTITGALVLAAGVRRAFEERDYALVTAGYTIMRLAQISQWLRAGHSHPDGRPAAHRFALGLACVQTLWLLWLAVPHDWRLPLFPVIAALDLAVPVLAERAHPTPWHAHHIAERYGLFTMIVLGESVLAATTAVRTAVDEDLGDAPLYAVAAGGLVTVFAMWWLYFAKPAARFLASTRAGFVWGYGHYLVFGSAAAVGAGIAVNVDLVTHHSELSETVAAASFTLPVALYLLTLWLLHLRPHHVGHWSTASFPAAALAILAGTFTGAPVALTGAVMIALVIAGFAAARRAA</sequence>
<comment type="caution">
    <text evidence="2">The sequence shown here is derived from an EMBL/GenBank/DDBJ whole genome shotgun (WGS) entry which is preliminary data.</text>
</comment>